<evidence type="ECO:0000256" key="10">
    <source>
        <dbReference type="SAM" id="MobiDB-lite"/>
    </source>
</evidence>
<keyword evidence="8" id="KW-0539">Nucleus</keyword>
<dbReference type="InterPro" id="IPR026699">
    <property type="entry name" value="Exosome_RNA_bind1/RRP40/RRP4"/>
</dbReference>
<dbReference type="Gene3D" id="2.40.50.140">
    <property type="entry name" value="Nucleic acid-binding proteins"/>
    <property type="match status" value="1"/>
</dbReference>
<accession>A0A2P6VJN9</accession>
<evidence type="ECO:0000313" key="13">
    <source>
        <dbReference type="Proteomes" id="UP000239649"/>
    </source>
</evidence>
<dbReference type="Gene3D" id="2.40.50.100">
    <property type="match status" value="1"/>
</dbReference>
<dbReference type="SUPFAM" id="SSF54791">
    <property type="entry name" value="Eukaryotic type KH-domain (KH-domain type I)"/>
    <property type="match status" value="1"/>
</dbReference>
<dbReference type="PANTHER" id="PTHR21321">
    <property type="entry name" value="PNAS-3 RELATED"/>
    <property type="match status" value="1"/>
</dbReference>
<dbReference type="GO" id="GO:0071038">
    <property type="term" value="P:TRAMP-dependent tRNA surveillance pathway"/>
    <property type="evidence" value="ECO:0007669"/>
    <property type="project" value="TreeGrafter"/>
</dbReference>
<evidence type="ECO:0000256" key="3">
    <source>
        <dbReference type="ARBA" id="ARBA00007841"/>
    </source>
</evidence>
<dbReference type="InterPro" id="IPR049469">
    <property type="entry name" value="RRP40_KH-I"/>
</dbReference>
<dbReference type="FunFam" id="3.30.1370.10:FF:000038">
    <property type="entry name" value="exosome complex component RRP40"/>
    <property type="match status" value="1"/>
</dbReference>
<dbReference type="FunFam" id="2.40.50.140:FF:000127">
    <property type="entry name" value="Exosome complex component RRP40"/>
    <property type="match status" value="1"/>
</dbReference>
<keyword evidence="5" id="KW-0698">rRNA processing</keyword>
<dbReference type="InterPro" id="IPR036612">
    <property type="entry name" value="KH_dom_type_1_sf"/>
</dbReference>
<comment type="similarity">
    <text evidence="3">Belongs to the RRP40 family.</text>
</comment>
<comment type="caution">
    <text evidence="12">The sequence shown here is derived from an EMBL/GenBank/DDBJ whole genome shotgun (WGS) entry which is preliminary data.</text>
</comment>
<keyword evidence="4" id="KW-0963">Cytoplasm</keyword>
<dbReference type="CDD" id="cd05790">
    <property type="entry name" value="S1_Rrp40"/>
    <property type="match status" value="1"/>
</dbReference>
<dbReference type="OrthoDB" id="340500at2759"/>
<dbReference type="EMBL" id="LHPF02000005">
    <property type="protein sequence ID" value="PSC74316.1"/>
    <property type="molecule type" value="Genomic_DNA"/>
</dbReference>
<keyword evidence="6" id="KW-0271">Exosome</keyword>
<evidence type="ECO:0000256" key="5">
    <source>
        <dbReference type="ARBA" id="ARBA00022552"/>
    </source>
</evidence>
<evidence type="ECO:0000256" key="1">
    <source>
        <dbReference type="ARBA" id="ARBA00004496"/>
    </source>
</evidence>
<dbReference type="GO" id="GO:0003723">
    <property type="term" value="F:RNA binding"/>
    <property type="evidence" value="ECO:0007669"/>
    <property type="project" value="UniProtKB-KW"/>
</dbReference>
<keyword evidence="7" id="KW-0694">RNA-binding</keyword>
<evidence type="ECO:0000256" key="9">
    <source>
        <dbReference type="ARBA" id="ARBA00030615"/>
    </source>
</evidence>
<evidence type="ECO:0000256" key="6">
    <source>
        <dbReference type="ARBA" id="ARBA00022835"/>
    </source>
</evidence>
<dbReference type="GO" id="GO:0000176">
    <property type="term" value="C:nuclear exosome (RNase complex)"/>
    <property type="evidence" value="ECO:0007669"/>
    <property type="project" value="TreeGrafter"/>
</dbReference>
<dbReference type="InterPro" id="IPR004088">
    <property type="entry name" value="KH_dom_type_1"/>
</dbReference>
<evidence type="ECO:0000256" key="7">
    <source>
        <dbReference type="ARBA" id="ARBA00022884"/>
    </source>
</evidence>
<dbReference type="AlphaFoldDB" id="A0A2P6VJN9"/>
<evidence type="ECO:0000313" key="12">
    <source>
        <dbReference type="EMBL" id="PSC74316.1"/>
    </source>
</evidence>
<dbReference type="GO" id="GO:0005730">
    <property type="term" value="C:nucleolus"/>
    <property type="evidence" value="ECO:0007669"/>
    <property type="project" value="UniProtKB-SubCell"/>
</dbReference>
<dbReference type="GO" id="GO:0071051">
    <property type="term" value="P:poly(A)-dependent snoRNA 3'-end processing"/>
    <property type="evidence" value="ECO:0007669"/>
    <property type="project" value="TreeGrafter"/>
</dbReference>
<proteinExistence type="inferred from homology"/>
<dbReference type="SUPFAM" id="SSF110324">
    <property type="entry name" value="Ribosomal L27 protein-like"/>
    <property type="match status" value="1"/>
</dbReference>
<feature type="region of interest" description="Disordered" evidence="10">
    <location>
        <begin position="244"/>
        <end position="270"/>
    </location>
</feature>
<dbReference type="GO" id="GO:0034475">
    <property type="term" value="P:U4 snRNA 3'-end processing"/>
    <property type="evidence" value="ECO:0007669"/>
    <property type="project" value="TreeGrafter"/>
</dbReference>
<dbReference type="InterPro" id="IPR037319">
    <property type="entry name" value="Rrp40_S1"/>
</dbReference>
<dbReference type="STRING" id="554055.A0A2P6VJN9"/>
<feature type="compositionally biased region" description="Low complexity" evidence="10">
    <location>
        <begin position="244"/>
        <end position="263"/>
    </location>
</feature>
<dbReference type="SUPFAM" id="SSF50249">
    <property type="entry name" value="Nucleic acid-binding proteins"/>
    <property type="match status" value="1"/>
</dbReference>
<evidence type="ECO:0000256" key="8">
    <source>
        <dbReference type="ARBA" id="ARBA00023242"/>
    </source>
</evidence>
<dbReference type="GO" id="GO:0000177">
    <property type="term" value="C:cytoplasmic exosome (RNase complex)"/>
    <property type="evidence" value="ECO:0007669"/>
    <property type="project" value="TreeGrafter"/>
</dbReference>
<reference evidence="12 13" key="1">
    <citation type="journal article" date="2018" name="Plant J.">
        <title>Genome sequences of Chlorella sorokiniana UTEX 1602 and Micractinium conductrix SAG 241.80: implications to maltose excretion by a green alga.</title>
        <authorList>
            <person name="Arriola M.B."/>
            <person name="Velmurugan N."/>
            <person name="Zhang Y."/>
            <person name="Plunkett M.H."/>
            <person name="Hondzo H."/>
            <person name="Barney B.M."/>
        </authorList>
    </citation>
    <scope>NUCLEOTIDE SEQUENCE [LARGE SCALE GENOMIC DNA]</scope>
    <source>
        <strain evidence="12 13">SAG 241.80</strain>
    </source>
</reference>
<dbReference type="InterPro" id="IPR012340">
    <property type="entry name" value="NA-bd_OB-fold"/>
</dbReference>
<dbReference type="GO" id="GO:0071034">
    <property type="term" value="P:CUT catabolic process"/>
    <property type="evidence" value="ECO:0007669"/>
    <property type="project" value="TreeGrafter"/>
</dbReference>
<sequence>MAAVAVKPTEPEVGKCVCPGDAVLALPETGVVRIGGGLQQEGAVLVASKAGVVRQAPRTGKLWVEPRQKRYIPSAEDAVVGRIIDKHSENYGVDIGAPFRALLPVLAFEGATKRNRPNLQVGDLVYARVESAHRDLEPVLSCTDAAGKASGFAHLKGGTVVEVSTTHARALLSRPPAAVLSALGRALQFEMAVGQNGRVWLDAPSPATVILVANAIQSSEFLSPAQQEHLVAALLRGSSAAAAAAARQRQQQQADGQQQEQQQGSGGDGK</sequence>
<evidence type="ECO:0000256" key="4">
    <source>
        <dbReference type="ARBA" id="ARBA00022490"/>
    </source>
</evidence>
<organism evidence="12 13">
    <name type="scientific">Micractinium conductrix</name>
    <dbReference type="NCBI Taxonomy" id="554055"/>
    <lineage>
        <taxon>Eukaryota</taxon>
        <taxon>Viridiplantae</taxon>
        <taxon>Chlorophyta</taxon>
        <taxon>core chlorophytes</taxon>
        <taxon>Trebouxiophyceae</taxon>
        <taxon>Chlorellales</taxon>
        <taxon>Chlorellaceae</taxon>
        <taxon>Chlorella clade</taxon>
        <taxon>Micractinium</taxon>
    </lineage>
</organism>
<keyword evidence="13" id="KW-1185">Reference proteome</keyword>
<protein>
    <recommendedName>
        <fullName evidence="9">Ribosomal RNA-processing protein 40</fullName>
    </recommendedName>
</protein>
<gene>
    <name evidence="12" type="ORF">C2E20_2606</name>
</gene>
<evidence type="ECO:0000259" key="11">
    <source>
        <dbReference type="Pfam" id="PF15985"/>
    </source>
</evidence>
<dbReference type="Gene3D" id="3.30.1370.10">
    <property type="entry name" value="K Homology domain, type 1"/>
    <property type="match status" value="1"/>
</dbReference>
<dbReference type="Proteomes" id="UP000239649">
    <property type="component" value="Unassembled WGS sequence"/>
</dbReference>
<dbReference type="GO" id="GO:0071035">
    <property type="term" value="P:nuclear polyadenylation-dependent rRNA catabolic process"/>
    <property type="evidence" value="ECO:0007669"/>
    <property type="project" value="TreeGrafter"/>
</dbReference>
<evidence type="ECO:0000256" key="2">
    <source>
        <dbReference type="ARBA" id="ARBA00004604"/>
    </source>
</evidence>
<dbReference type="CDD" id="cd22526">
    <property type="entry name" value="KH-I_Rrp40"/>
    <property type="match status" value="1"/>
</dbReference>
<dbReference type="Pfam" id="PF15985">
    <property type="entry name" value="KH_6"/>
    <property type="match status" value="1"/>
</dbReference>
<comment type="subcellular location">
    <subcellularLocation>
        <location evidence="1">Cytoplasm</location>
    </subcellularLocation>
    <subcellularLocation>
        <location evidence="2">Nucleus</location>
        <location evidence="2">Nucleolus</location>
    </subcellularLocation>
</comment>
<name>A0A2P6VJN9_9CHLO</name>
<dbReference type="Pfam" id="PF21262">
    <property type="entry name" value="RRP40_S1"/>
    <property type="match status" value="1"/>
</dbReference>
<dbReference type="PANTHER" id="PTHR21321:SF1">
    <property type="entry name" value="EXOSOME COMPLEX COMPONENT RRP40"/>
    <property type="match status" value="1"/>
</dbReference>
<dbReference type="GO" id="GO:0000467">
    <property type="term" value="P:exonucleolytic trimming to generate mature 3'-end of 5.8S rRNA from tricistronic rRNA transcript (SSU-rRNA, 5.8S rRNA, LSU-rRNA)"/>
    <property type="evidence" value="ECO:0007669"/>
    <property type="project" value="TreeGrafter"/>
</dbReference>
<feature type="domain" description="K Homology" evidence="11">
    <location>
        <begin position="158"/>
        <end position="206"/>
    </location>
</feature>